<organism evidence="2 3">
    <name type="scientific">Streptomyces similanensis</name>
    <dbReference type="NCBI Taxonomy" id="1274988"/>
    <lineage>
        <taxon>Bacteria</taxon>
        <taxon>Bacillati</taxon>
        <taxon>Actinomycetota</taxon>
        <taxon>Actinomycetes</taxon>
        <taxon>Kitasatosporales</taxon>
        <taxon>Streptomycetaceae</taxon>
        <taxon>Streptomyces</taxon>
    </lineage>
</organism>
<evidence type="ECO:0000313" key="3">
    <source>
        <dbReference type="Proteomes" id="UP001500124"/>
    </source>
</evidence>
<evidence type="ECO:0000313" key="2">
    <source>
        <dbReference type="EMBL" id="GAA5059140.1"/>
    </source>
</evidence>
<feature type="region of interest" description="Disordered" evidence="1">
    <location>
        <begin position="1"/>
        <end position="51"/>
    </location>
</feature>
<reference evidence="3" key="1">
    <citation type="journal article" date="2019" name="Int. J. Syst. Evol. Microbiol.">
        <title>The Global Catalogue of Microorganisms (GCM) 10K type strain sequencing project: providing services to taxonomists for standard genome sequencing and annotation.</title>
        <authorList>
            <consortium name="The Broad Institute Genomics Platform"/>
            <consortium name="The Broad Institute Genome Sequencing Center for Infectious Disease"/>
            <person name="Wu L."/>
            <person name="Ma J."/>
        </authorList>
    </citation>
    <scope>NUCLEOTIDE SEQUENCE [LARGE SCALE GENOMIC DNA]</scope>
    <source>
        <strain evidence="3">JCM 18410</strain>
    </source>
</reference>
<sequence length="79" mass="8657">MRNHSTAGGIARVRERVPGGAGGAVRTRDEDEPSWTGGRGGRRRTTTRTARTTRTVRTMRAVCAMRADCVRGTVWQGTR</sequence>
<accession>A0ABP9KHQ8</accession>
<comment type="caution">
    <text evidence="2">The sequence shown here is derived from an EMBL/GenBank/DDBJ whole genome shotgun (WGS) entry which is preliminary data.</text>
</comment>
<protein>
    <submittedName>
        <fullName evidence="2">Uncharacterized protein</fullName>
    </submittedName>
</protein>
<dbReference type="EMBL" id="BAABKC010000047">
    <property type="protein sequence ID" value="GAA5059140.1"/>
    <property type="molecule type" value="Genomic_DNA"/>
</dbReference>
<evidence type="ECO:0000256" key="1">
    <source>
        <dbReference type="SAM" id="MobiDB-lite"/>
    </source>
</evidence>
<keyword evidence="3" id="KW-1185">Reference proteome</keyword>
<gene>
    <name evidence="2" type="ORF">GCM10023336_34700</name>
</gene>
<dbReference type="Proteomes" id="UP001500124">
    <property type="component" value="Unassembled WGS sequence"/>
</dbReference>
<proteinExistence type="predicted"/>
<name>A0ABP9KHQ8_9ACTN</name>